<evidence type="ECO:0000313" key="3">
    <source>
        <dbReference type="EMBL" id="KUG24403.1"/>
    </source>
</evidence>
<evidence type="ECO:0000256" key="1">
    <source>
        <dbReference type="SAM" id="MobiDB-lite"/>
    </source>
</evidence>
<dbReference type="PANTHER" id="PTHR35894:SF1">
    <property type="entry name" value="PHOSPHORIBULOKINASE _ URIDINE KINASE FAMILY"/>
    <property type="match status" value="1"/>
</dbReference>
<reference evidence="3" key="1">
    <citation type="journal article" date="2015" name="Proc. Natl. Acad. Sci. U.S.A.">
        <title>Networks of energetic and metabolic interactions define dynamics in microbial communities.</title>
        <authorList>
            <person name="Embree M."/>
            <person name="Liu J.K."/>
            <person name="Al-Bassam M.M."/>
            <person name="Zengler K."/>
        </authorList>
    </citation>
    <scope>NUCLEOTIDE SEQUENCE</scope>
</reference>
<feature type="compositionally biased region" description="Basic and acidic residues" evidence="1">
    <location>
        <begin position="290"/>
        <end position="304"/>
    </location>
</feature>
<dbReference type="Pfam" id="PF13401">
    <property type="entry name" value="AAA_22"/>
    <property type="match status" value="1"/>
</dbReference>
<gene>
    <name evidence="3" type="ORF">ASZ90_005780</name>
</gene>
<feature type="compositionally biased region" description="Polar residues" evidence="1">
    <location>
        <begin position="397"/>
        <end position="410"/>
    </location>
</feature>
<dbReference type="CDD" id="cd00009">
    <property type="entry name" value="AAA"/>
    <property type="match status" value="1"/>
</dbReference>
<dbReference type="InterPro" id="IPR052026">
    <property type="entry name" value="ExeA_AAA_ATPase_DNA-bind"/>
</dbReference>
<dbReference type="InterPro" id="IPR027417">
    <property type="entry name" value="P-loop_NTPase"/>
</dbReference>
<accession>A0A0W8FVX4</accession>
<name>A0A0W8FVX4_9ZZZZ</name>
<dbReference type="Gene3D" id="3.40.50.300">
    <property type="entry name" value="P-loop containing nucleotide triphosphate hydrolases"/>
    <property type="match status" value="1"/>
</dbReference>
<feature type="region of interest" description="Disordered" evidence="1">
    <location>
        <begin position="394"/>
        <end position="413"/>
    </location>
</feature>
<dbReference type="InterPro" id="IPR049945">
    <property type="entry name" value="AAA_22"/>
</dbReference>
<proteinExistence type="predicted"/>
<feature type="region of interest" description="Disordered" evidence="1">
    <location>
        <begin position="433"/>
        <end position="459"/>
    </location>
</feature>
<evidence type="ECO:0000259" key="2">
    <source>
        <dbReference type="Pfam" id="PF13401"/>
    </source>
</evidence>
<organism evidence="3">
    <name type="scientific">hydrocarbon metagenome</name>
    <dbReference type="NCBI Taxonomy" id="938273"/>
    <lineage>
        <taxon>unclassified sequences</taxon>
        <taxon>metagenomes</taxon>
        <taxon>ecological metagenomes</taxon>
    </lineage>
</organism>
<protein>
    <recommendedName>
        <fullName evidence="2">ORC1/DEAH AAA+ ATPase domain-containing protein</fullName>
    </recommendedName>
</protein>
<dbReference type="SUPFAM" id="SSF52540">
    <property type="entry name" value="P-loop containing nucleoside triphosphate hydrolases"/>
    <property type="match status" value="1"/>
</dbReference>
<dbReference type="PANTHER" id="PTHR35894">
    <property type="entry name" value="GENERAL SECRETION PATHWAY PROTEIN A-RELATED"/>
    <property type="match status" value="1"/>
</dbReference>
<feature type="region of interest" description="Disordered" evidence="1">
    <location>
        <begin position="276"/>
        <end position="339"/>
    </location>
</feature>
<dbReference type="EMBL" id="LNQE01000849">
    <property type="protein sequence ID" value="KUG24403.1"/>
    <property type="molecule type" value="Genomic_DNA"/>
</dbReference>
<sequence length="540" mass="60408">MYCEYWNLHKPPFDNVPDSSMYVDCHESMEDVISETIFAIKEGNDCFAVIVGDVGLGKTLSLRIIIDSLEPEKYKVALITNPALSFIQLLREIIGQITGKQCEETKKVDLLEIFNRLLFEANDQGKKIIIVIDESNVLSSGNLDDLRLLTNMQDDEHNLFTLILAGQMELAQKLENPKRANLFQRIGTYCHIQKLPSEAAVKTYIESRLRLAGTQEKMFADDAIPVIWEFSEHGVPRLINKICKLCLKAGETNEFKIITGEIASQIADRFQKLSKITSHKRKSQSSPEMEPPKEVATEEPEVKESKKKTKSSTAKKATPKAKTSATRVSSQPEVTTAEKKTVPVVDVTSTPVSFPPETAVEDIKAIDEQQIPTPVPPQPEIIPVEKRAIPPLRESSTDISYQQETKNAESTVVPLARTSSTYVPLPQEAKAVEIERTPPAEITSSPEEKEEQPATVEQEDYEEVIIGKQKVKMSIPDNIIRQAKLTNSESKNKLAGYWSAQVIKDNPHVMHSPLIDPVSIWFEIKSVILSKFNGTNSAMK</sequence>
<feature type="compositionally biased region" description="Low complexity" evidence="1">
    <location>
        <begin position="311"/>
        <end position="326"/>
    </location>
</feature>
<feature type="domain" description="ORC1/DEAH AAA+ ATPase" evidence="2">
    <location>
        <begin position="47"/>
        <end position="174"/>
    </location>
</feature>
<dbReference type="GO" id="GO:0016887">
    <property type="term" value="F:ATP hydrolysis activity"/>
    <property type="evidence" value="ECO:0007669"/>
    <property type="project" value="InterPro"/>
</dbReference>
<comment type="caution">
    <text evidence="3">The sequence shown here is derived from an EMBL/GenBank/DDBJ whole genome shotgun (WGS) entry which is preliminary data.</text>
</comment>
<dbReference type="AlphaFoldDB" id="A0A0W8FVX4"/>